<evidence type="ECO:0000259" key="2">
    <source>
        <dbReference type="Pfam" id="PF13349"/>
    </source>
</evidence>
<feature type="transmembrane region" description="Helical" evidence="1">
    <location>
        <begin position="7"/>
        <end position="26"/>
    </location>
</feature>
<name>A0A498D502_9BACI</name>
<dbReference type="Proteomes" id="UP000270219">
    <property type="component" value="Unassembled WGS sequence"/>
</dbReference>
<dbReference type="Pfam" id="PF13349">
    <property type="entry name" value="DUF4097"/>
    <property type="match status" value="1"/>
</dbReference>
<evidence type="ECO:0000256" key="1">
    <source>
        <dbReference type="SAM" id="Phobius"/>
    </source>
</evidence>
<dbReference type="InterPro" id="IPR025164">
    <property type="entry name" value="Toastrack_DUF4097"/>
</dbReference>
<dbReference type="PANTHER" id="PTHR34094:SF1">
    <property type="entry name" value="PROTEIN FAM185A"/>
    <property type="match status" value="1"/>
</dbReference>
<protein>
    <recommendedName>
        <fullName evidence="2">DUF4097 domain-containing protein</fullName>
    </recommendedName>
</protein>
<organism evidence="3 4">
    <name type="scientific">Oceanobacillus piezotolerans</name>
    <dbReference type="NCBI Taxonomy" id="2448030"/>
    <lineage>
        <taxon>Bacteria</taxon>
        <taxon>Bacillati</taxon>
        <taxon>Bacillota</taxon>
        <taxon>Bacilli</taxon>
        <taxon>Bacillales</taxon>
        <taxon>Bacillaceae</taxon>
        <taxon>Oceanobacillus</taxon>
    </lineage>
</organism>
<accession>A0A498D502</accession>
<comment type="caution">
    <text evidence="3">The sequence shown here is derived from an EMBL/GenBank/DDBJ whole genome shotgun (WGS) entry which is preliminary data.</text>
</comment>
<feature type="domain" description="DUF4097" evidence="2">
    <location>
        <begin position="47"/>
        <end position="181"/>
    </location>
</feature>
<evidence type="ECO:0000313" key="3">
    <source>
        <dbReference type="EMBL" id="RLL43683.1"/>
    </source>
</evidence>
<dbReference type="OrthoDB" id="2588856at2"/>
<proteinExistence type="predicted"/>
<sequence>MDKTKKLSIIALTLLIIGIVGGLLTYPQMKEAEPIHEEVLIEDENFHSIEVAAESAEVILVPTNDPYTTVQYTASSHNGIDYSFDVDVENETLKVVSEEEQLQFVQFDFLHTIQQITISLPEKTYESVIVDVINGNVQVEDMDIKDAQVETVNGKLDLADLKTSNISVFSTNGSINLDGIEGDLQGETINGSINVKAEHLDQNIQLENVHGSIEIETNEEPTNATISADVVLGRVEIFGNSKETIVFGDGQHKVNLSSVNGKIIVKD</sequence>
<evidence type="ECO:0000313" key="4">
    <source>
        <dbReference type="Proteomes" id="UP000270219"/>
    </source>
</evidence>
<keyword evidence="1" id="KW-0472">Membrane</keyword>
<keyword evidence="1" id="KW-0812">Transmembrane</keyword>
<dbReference type="RefSeq" id="WP_121523373.1">
    <property type="nucleotide sequence ID" value="NZ_RCHR01000004.1"/>
</dbReference>
<gene>
    <name evidence="3" type="ORF">D8M04_12220</name>
</gene>
<dbReference type="PANTHER" id="PTHR34094">
    <property type="match status" value="1"/>
</dbReference>
<keyword evidence="1" id="KW-1133">Transmembrane helix</keyword>
<keyword evidence="4" id="KW-1185">Reference proteome</keyword>
<reference evidence="3 4" key="1">
    <citation type="submission" date="2018-10" db="EMBL/GenBank/DDBJ databases">
        <title>Oceanobacillus sp. YLB-02 draft genome.</title>
        <authorList>
            <person name="Yu L."/>
        </authorList>
    </citation>
    <scope>NUCLEOTIDE SEQUENCE [LARGE SCALE GENOMIC DNA]</scope>
    <source>
        <strain evidence="3 4">YLB-02</strain>
    </source>
</reference>
<dbReference type="EMBL" id="RCHR01000004">
    <property type="protein sequence ID" value="RLL43683.1"/>
    <property type="molecule type" value="Genomic_DNA"/>
</dbReference>
<dbReference type="AlphaFoldDB" id="A0A498D502"/>